<name>F0H989_9BACT</name>
<organism evidence="3 4">
    <name type="scientific">Prevotella denticola CRIS 18C-A</name>
    <dbReference type="NCBI Taxonomy" id="944557"/>
    <lineage>
        <taxon>Bacteria</taxon>
        <taxon>Pseudomonadati</taxon>
        <taxon>Bacteroidota</taxon>
        <taxon>Bacteroidia</taxon>
        <taxon>Bacteroidales</taxon>
        <taxon>Prevotellaceae</taxon>
        <taxon>Prevotella</taxon>
    </lineage>
</organism>
<sequence>MTKGLNKLMTKRSAILCLLTLLGCIKLSAQQQRFFNLTVEDVKIDSVLPHFHYAIPVGEQYADSVYELEIRYPEFMDMSKTDIERYNALTAVIPPSLPEIHRQMTVERKKGVLEISLMPIVQRNGRKQFLVSFMIALTSRPRTKTAKGRKDIATRTGVMQATSAASRYAEHSVLASGKWAKIRVPSSGVYQLTPELIRRAGFSHINKVKVYGYGGNLQDEVLTADFITSHDDLQEVPTYDAGGRRLFYARGPVSWEQNTSSRRIRNPYSDYGCYFLTEDDSGTPAVIADSTEFLNSFYPSAGDYHSLHEVDDFSWYHGGRNLFEKTPLKLNESKVFTLPNKAHTAAGRLTVAITTGTYASTVKLEANGRDLGEIRIAPHDSFDKGYEEVRSYALDNLRAVDSIKITTTAGGPARLDYIAMTYPAPAPAPSLKSNFPVPEYVYNITNQDHHADGPADMVIIIPTSQKLLEQAERLAAFHRTHDNLTVRIVPADELYNEFSSGTPDAMAYRRYMKMLYDRASGGSLPKSLLLFGDCVWDNRMLNPACRHLNPDDYLLAYESENSFSETDCYVNDGWFTLMDDGEGSDLLRRDKEDLGVGRFPVTTVADARTLVDKTIRYAENKNGGSWENTIMFMGDDGNNNLHMTDVNETAETIMAAYPDYQVKKVMWDVYTRVSSATGNTYPEVSSIIRQQQAQGALIMDYAGHGKEDQISHEAVLRLTDFAGFTNANLPLWITASCDIMPFDATMPTIGETAMLNAKGGSVAFWGTTRTVYAYYNKAINTAFLRHVLSFTDGRPTTLGEAQRLAKCELINGNSDLTPNKLQYALLGDPALSLNLPTLQVKVETINGQTPDTSNPITLKGGSIVKVKGHIAKDGEKQTDFNGLLAATVRDTRELITCKKQEDTAEKAFTFYDRQKVLYNGTDSIRKGEFTFTFALPRDINYAPGTGLMNFSAINENHTLMAQGHEEGFGIDGSETVYNDSIGPSIYAYLNTPSFVDGGEVNCTPYFFAQITDKDGINASGNGIGHDMQLTIDGKLTQTYVLNDNFRYDFGSYTSGSTGYSLPELSEGHHTLQFRAWDILNNPSTVTLHFKVVKGLAPEIYSVNASKNPATTETTFIVTHNYVGSNVDVDIEVFDMSGRLLWHRATSGAASGNAITADWDLTVDSGTRLHTGVYLYRVRLSSDGATKVSKAKKLIILDNK</sequence>
<dbReference type="InterPro" id="IPR001769">
    <property type="entry name" value="Gingipain"/>
</dbReference>
<dbReference type="RefSeq" id="WP_004354030.1">
    <property type="nucleotide sequence ID" value="NZ_AEXO01000095.1"/>
</dbReference>
<feature type="chain" id="PRO_5003249733" evidence="1">
    <location>
        <begin position="30"/>
        <end position="1199"/>
    </location>
</feature>
<dbReference type="PROSITE" id="PS51257">
    <property type="entry name" value="PROKAR_LIPOPROTEIN"/>
    <property type="match status" value="1"/>
</dbReference>
<keyword evidence="4" id="KW-1185">Reference proteome</keyword>
<dbReference type="Pfam" id="PF01364">
    <property type="entry name" value="Peptidase_C25"/>
    <property type="match status" value="1"/>
</dbReference>
<dbReference type="Gene3D" id="2.60.40.4070">
    <property type="match status" value="1"/>
</dbReference>
<dbReference type="SUPFAM" id="SSF52129">
    <property type="entry name" value="Caspase-like"/>
    <property type="match status" value="1"/>
</dbReference>
<comment type="caution">
    <text evidence="3">The sequence shown here is derived from an EMBL/GenBank/DDBJ whole genome shotgun (WGS) entry which is preliminary data.</text>
</comment>
<keyword evidence="3" id="KW-0449">Lipoprotein</keyword>
<dbReference type="InterPro" id="IPR026444">
    <property type="entry name" value="Secre_tail"/>
</dbReference>
<dbReference type="InterPro" id="IPR029030">
    <property type="entry name" value="Caspase-like_dom_sf"/>
</dbReference>
<evidence type="ECO:0000313" key="4">
    <source>
        <dbReference type="Proteomes" id="UP000003155"/>
    </source>
</evidence>
<dbReference type="Gene3D" id="3.40.50.1460">
    <property type="match status" value="1"/>
</dbReference>
<evidence type="ECO:0000256" key="1">
    <source>
        <dbReference type="SAM" id="SignalP"/>
    </source>
</evidence>
<dbReference type="EMBL" id="AEXO01000095">
    <property type="protein sequence ID" value="EGC85724.1"/>
    <property type="molecule type" value="Genomic_DNA"/>
</dbReference>
<feature type="signal peptide" evidence="1">
    <location>
        <begin position="1"/>
        <end position="29"/>
    </location>
</feature>
<dbReference type="NCBIfam" id="TIGR04183">
    <property type="entry name" value="Por_Secre_tail"/>
    <property type="match status" value="1"/>
</dbReference>
<dbReference type="AlphaFoldDB" id="F0H989"/>
<proteinExistence type="predicted"/>
<evidence type="ECO:0000259" key="2">
    <source>
        <dbReference type="Pfam" id="PF01364"/>
    </source>
</evidence>
<reference evidence="3 4" key="1">
    <citation type="submission" date="2011-02" db="EMBL/GenBank/DDBJ databases">
        <authorList>
            <person name="Durkin A.S."/>
            <person name="Madupu R."/>
            <person name="Torralba M."/>
            <person name="Gillis M."/>
            <person name="Methe B."/>
            <person name="Sutton G."/>
            <person name="Nelson K.E."/>
        </authorList>
    </citation>
    <scope>NUCLEOTIDE SEQUENCE [LARGE SCALE GENOMIC DNA]</scope>
    <source>
        <strain evidence="3 4">CRIS 18C-A</strain>
    </source>
</reference>
<accession>F0H989</accession>
<dbReference type="NCBIfam" id="NF033707">
    <property type="entry name" value="T9SS_sortase"/>
    <property type="match status" value="1"/>
</dbReference>
<feature type="domain" description="Gingipain" evidence="2">
    <location>
        <begin position="458"/>
        <end position="833"/>
    </location>
</feature>
<keyword evidence="1" id="KW-0732">Signal</keyword>
<dbReference type="CDD" id="cd02258">
    <property type="entry name" value="Peptidase_C25_N"/>
    <property type="match status" value="1"/>
</dbReference>
<evidence type="ECO:0000313" key="3">
    <source>
        <dbReference type="EMBL" id="EGC85724.1"/>
    </source>
</evidence>
<gene>
    <name evidence="3" type="ORF">HMPREF9303_2741</name>
</gene>
<dbReference type="Proteomes" id="UP000003155">
    <property type="component" value="Unassembled WGS sequence"/>
</dbReference>
<dbReference type="GO" id="GO:0008234">
    <property type="term" value="F:cysteine-type peptidase activity"/>
    <property type="evidence" value="ECO:0007669"/>
    <property type="project" value="InterPro"/>
</dbReference>
<dbReference type="GO" id="GO:0006508">
    <property type="term" value="P:proteolysis"/>
    <property type="evidence" value="ECO:0007669"/>
    <property type="project" value="InterPro"/>
</dbReference>
<dbReference type="MEROPS" id="C25.004"/>
<protein>
    <submittedName>
        <fullName evidence="3">Putative lipoprotein</fullName>
    </submittedName>
</protein>